<dbReference type="InterPro" id="IPR036955">
    <property type="entry name" value="AP2/ERF_dom_sf"/>
</dbReference>
<evidence type="ECO:0000313" key="9">
    <source>
        <dbReference type="Proteomes" id="UP000436088"/>
    </source>
</evidence>
<evidence type="ECO:0000256" key="2">
    <source>
        <dbReference type="ARBA" id="ARBA00023015"/>
    </source>
</evidence>
<dbReference type="PANTHER" id="PTHR46033">
    <property type="entry name" value="PROTEIN MAIN-LIKE 2"/>
    <property type="match status" value="1"/>
</dbReference>
<dbReference type="CDD" id="cd00018">
    <property type="entry name" value="AP2"/>
    <property type="match status" value="1"/>
</dbReference>
<dbReference type="InterPro" id="IPR044824">
    <property type="entry name" value="MAIN-like"/>
</dbReference>
<dbReference type="SUPFAM" id="SSF54171">
    <property type="entry name" value="DNA-binding domain"/>
    <property type="match status" value="1"/>
</dbReference>
<dbReference type="GO" id="GO:0003677">
    <property type="term" value="F:DNA binding"/>
    <property type="evidence" value="ECO:0007669"/>
    <property type="project" value="UniProtKB-KW"/>
</dbReference>
<keyword evidence="5" id="KW-0539">Nucleus</keyword>
<gene>
    <name evidence="8" type="ORF">F3Y22_tig00111569pilonHSYRG00048</name>
</gene>
<proteinExistence type="predicted"/>
<dbReference type="PANTHER" id="PTHR46033:SF8">
    <property type="entry name" value="PROTEIN MAINTENANCE OF MERISTEMS-LIKE"/>
    <property type="match status" value="1"/>
</dbReference>
<keyword evidence="9" id="KW-1185">Reference proteome</keyword>
<dbReference type="GO" id="GO:0010073">
    <property type="term" value="P:meristem maintenance"/>
    <property type="evidence" value="ECO:0007669"/>
    <property type="project" value="InterPro"/>
</dbReference>
<dbReference type="EMBL" id="VEPZ02001372">
    <property type="protein sequence ID" value="KAE8676911.1"/>
    <property type="molecule type" value="Genomic_DNA"/>
</dbReference>
<keyword evidence="4" id="KW-0804">Transcription</keyword>
<feature type="domain" description="AP2/ERF" evidence="7">
    <location>
        <begin position="677"/>
        <end position="737"/>
    </location>
</feature>
<evidence type="ECO:0000256" key="4">
    <source>
        <dbReference type="ARBA" id="ARBA00023163"/>
    </source>
</evidence>
<feature type="region of interest" description="Disordered" evidence="6">
    <location>
        <begin position="59"/>
        <end position="84"/>
    </location>
</feature>
<evidence type="ECO:0000259" key="7">
    <source>
        <dbReference type="PROSITE" id="PS51032"/>
    </source>
</evidence>
<dbReference type="InterPro" id="IPR016177">
    <property type="entry name" value="DNA-bd_dom_sf"/>
</dbReference>
<keyword evidence="2" id="KW-0805">Transcription regulation</keyword>
<evidence type="ECO:0000256" key="3">
    <source>
        <dbReference type="ARBA" id="ARBA00023125"/>
    </source>
</evidence>
<dbReference type="GO" id="GO:0005634">
    <property type="term" value="C:nucleus"/>
    <property type="evidence" value="ECO:0007669"/>
    <property type="project" value="UniProtKB-SubCell"/>
</dbReference>
<organism evidence="8 9">
    <name type="scientific">Hibiscus syriacus</name>
    <name type="common">Rose of Sharon</name>
    <dbReference type="NCBI Taxonomy" id="106335"/>
    <lineage>
        <taxon>Eukaryota</taxon>
        <taxon>Viridiplantae</taxon>
        <taxon>Streptophyta</taxon>
        <taxon>Embryophyta</taxon>
        <taxon>Tracheophyta</taxon>
        <taxon>Spermatophyta</taxon>
        <taxon>Magnoliopsida</taxon>
        <taxon>eudicotyledons</taxon>
        <taxon>Gunneridae</taxon>
        <taxon>Pentapetalae</taxon>
        <taxon>rosids</taxon>
        <taxon>malvids</taxon>
        <taxon>Malvales</taxon>
        <taxon>Malvaceae</taxon>
        <taxon>Malvoideae</taxon>
        <taxon>Hibiscus</taxon>
    </lineage>
</organism>
<dbReference type="PROSITE" id="PS51032">
    <property type="entry name" value="AP2_ERF"/>
    <property type="match status" value="1"/>
</dbReference>
<dbReference type="InterPro" id="IPR001471">
    <property type="entry name" value="AP2/ERF_dom"/>
</dbReference>
<keyword evidence="3" id="KW-0238">DNA-binding</keyword>
<feature type="compositionally biased region" description="Basic residues" evidence="6">
    <location>
        <begin position="594"/>
        <end position="612"/>
    </location>
</feature>
<feature type="compositionally biased region" description="Low complexity" evidence="6">
    <location>
        <begin position="62"/>
        <end position="84"/>
    </location>
</feature>
<evidence type="ECO:0000256" key="5">
    <source>
        <dbReference type="ARBA" id="ARBA00023242"/>
    </source>
</evidence>
<dbReference type="Gene3D" id="3.30.730.10">
    <property type="entry name" value="AP2/ERF domain"/>
    <property type="match status" value="1"/>
</dbReference>
<comment type="subcellular location">
    <subcellularLocation>
        <location evidence="1">Nucleus</location>
    </subcellularLocation>
</comment>
<dbReference type="SMART" id="SM00380">
    <property type="entry name" value="AP2"/>
    <property type="match status" value="1"/>
</dbReference>
<dbReference type="Proteomes" id="UP000436088">
    <property type="component" value="Unassembled WGS sequence"/>
</dbReference>
<reference evidence="8" key="1">
    <citation type="submission" date="2019-09" db="EMBL/GenBank/DDBJ databases">
        <title>Draft genome information of white flower Hibiscus syriacus.</title>
        <authorList>
            <person name="Kim Y.-M."/>
        </authorList>
    </citation>
    <scope>NUCLEOTIDE SEQUENCE [LARGE SCALE GENOMIC DNA]</scope>
    <source>
        <strain evidence="8">YM2019G1</strain>
    </source>
</reference>
<feature type="region of interest" description="Disordered" evidence="6">
    <location>
        <begin position="1"/>
        <end position="41"/>
    </location>
</feature>
<comment type="caution">
    <text evidence="8">The sequence shown here is derived from an EMBL/GenBank/DDBJ whole genome shotgun (WGS) entry which is preliminary data.</text>
</comment>
<dbReference type="InterPro" id="IPR019557">
    <property type="entry name" value="AminoTfrase-like_pln_mobile"/>
</dbReference>
<feature type="compositionally biased region" description="Polar residues" evidence="6">
    <location>
        <begin position="1"/>
        <end position="12"/>
    </location>
</feature>
<feature type="region of interest" description="Disordered" evidence="6">
    <location>
        <begin position="579"/>
        <end position="621"/>
    </location>
</feature>
<dbReference type="Pfam" id="PF10536">
    <property type="entry name" value="PMD"/>
    <property type="match status" value="2"/>
</dbReference>
<name>A0A6A2XKU1_HIBSY</name>
<accession>A0A6A2XKU1</accession>
<dbReference type="GO" id="GO:0003700">
    <property type="term" value="F:DNA-binding transcription factor activity"/>
    <property type="evidence" value="ECO:0007669"/>
    <property type="project" value="InterPro"/>
</dbReference>
<evidence type="ECO:0000256" key="6">
    <source>
        <dbReference type="SAM" id="MobiDB-lite"/>
    </source>
</evidence>
<sequence>MRRRPQTSSISPDTYAKKSTDTSKTDEEAEQNHGIRIKTARSMGVGARQVQIYTEIGKGQTGASSSNSGAAGVGNNNNGTPCNPGDIRGDIRAILVTYEPYKAYTNHASQWRGDIRAIQGIYEPCEPMERSRGRHAVWATLFIPMADQIPRLRLDNEHISSHLGIMEDEQRVIRLRLHKVPKPHPLIEENLQEAGFWYITFVRDYKLVQGLISALIERWRPETHTFHLPCGECTITLEDVAMQLGVQTNGMPVVMSHEFNKVEQLCNLFLGKAPVPPECKGWRVRQYSWGSAILAFLYREMCKASLVVNDNNTVEIGGCTGLVHNNIKEFRLKIDIKAKKEFNWRPYMNEELFALIPHDILDGFQYWCAVTPLINFAFVEIQFGDRVLRQFHFHQPIPRSPWDHDLLQNLDGRRPVNWVETHDDLHKFDGRRKESVNWVEKHATYINAWNNRASFMPTLDAIQDDDFNFETSAYLAYFLDNGKPFLTTIVERRQFLRFKKRFGKAEYSLPSGSGSSSLQPEAEMTDVDNSAPQSLHHAVDDSTVPAYIPEFVQPEAPIYSPTFSSTYDFEHMTVQIPPMNEGDGYNTPEPQRPQRIRRPPRHYHSTTPRHRQQFMPWRPTRSPRLHGDLSISPLARMARICLVWLVCHPSIGSHGSYMPCMARMSPRMARMSPLLANGRGLRIPDTAVPTAATAANKRPQSKERRWLGTFDTAEEAACAYDCAARAMRGIKARTNFVYPATEPHSASDHFLPPFTFSKQSQSSSRDINCIRHQFGQSSNWSSLANQHSGDFSVGSSAQRNDSPNMVLFRNLLNSSNSSLQAPPPQSLADYIPLIHGNASSSSFSLTFPANSSILPCASLLKSFTNNITRSATDSFTGTTMTHTLKETVDDMEFFPQKPSDSGLLQEIIQGFLPKKSGERKVTTNCTQHSIAVPVESFGGVTGSESVPYANEVPTKYLQVGQDFLLYDIFQYPDFMGALPARVQNA</sequence>
<feature type="compositionally biased region" description="Basic and acidic residues" evidence="6">
    <location>
        <begin position="15"/>
        <end position="33"/>
    </location>
</feature>
<dbReference type="AlphaFoldDB" id="A0A6A2XKU1"/>
<protein>
    <recommendedName>
        <fullName evidence="7">AP2/ERF domain-containing protein</fullName>
    </recommendedName>
</protein>
<evidence type="ECO:0000313" key="8">
    <source>
        <dbReference type="EMBL" id="KAE8676911.1"/>
    </source>
</evidence>
<evidence type="ECO:0000256" key="1">
    <source>
        <dbReference type="ARBA" id="ARBA00004123"/>
    </source>
</evidence>